<name>A0A192YBN6_9CAUD</name>
<dbReference type="EMBL" id="KX078569">
    <property type="protein sequence ID" value="ANM46530.1"/>
    <property type="molecule type" value="Genomic_DNA"/>
</dbReference>
<proteinExistence type="predicted"/>
<accession>A0A192YBN6</accession>
<gene>
    <name evidence="1" type="ORF">MP1_gp0102</name>
</gene>
<dbReference type="RefSeq" id="YP_009279960.1">
    <property type="nucleotide sequence ID" value="NC_031020.1"/>
</dbReference>
<keyword evidence="2" id="KW-1185">Reference proteome</keyword>
<dbReference type="Proteomes" id="UP000203816">
    <property type="component" value="Segment"/>
</dbReference>
<sequence length="135" mass="15992">MIIKNKTLLEVISEDGDYEHGERIKHDMCYVEVSLNFTQYTYDYLEPEIIEEIEKSLDGHKLSELIGTNMTITGYSTYYDGCEFENEITITKEMPHPLVDKAMIIKQHLAETEWKKWMDQIIEHLPKSKHVDFKF</sequence>
<organism evidence="1 2">
    <name type="scientific">Morganella phage vB_MmoM_MP1</name>
    <dbReference type="NCBI Taxonomy" id="1852628"/>
    <lineage>
        <taxon>Viruses</taxon>
        <taxon>Duplodnaviria</taxon>
        <taxon>Heunggongvirae</taxon>
        <taxon>Uroviricota</taxon>
        <taxon>Caudoviricetes</taxon>
        <taxon>Pantevenvirales</taxon>
        <taxon>Straboviridae</taxon>
        <taxon>Gualtarvirus</taxon>
        <taxon>Gualtarvirus mp1</taxon>
    </lineage>
</organism>
<reference evidence="1 2" key="1">
    <citation type="submission" date="2016-04" db="EMBL/GenBank/DDBJ databases">
        <title>Comparative genomics of Morganella phages MP1 and MP2 define new clades among the T4 and T7-like Viruses.</title>
        <authorList>
            <person name="Pinto G."/>
            <person name="Oliveira A."/>
            <person name="Malgorzata L."/>
            <person name="Kropinski A."/>
            <person name="Azeredo J."/>
        </authorList>
    </citation>
    <scope>NUCLEOTIDE SEQUENCE [LARGE SCALE GENOMIC DNA]</scope>
</reference>
<protein>
    <submittedName>
        <fullName evidence="1">Uncharacterized protein</fullName>
    </submittedName>
</protein>
<dbReference type="OrthoDB" id="40351at10239"/>
<evidence type="ECO:0000313" key="2">
    <source>
        <dbReference type="Proteomes" id="UP000203816"/>
    </source>
</evidence>
<dbReference type="GeneID" id="29059358"/>
<evidence type="ECO:0000313" key="1">
    <source>
        <dbReference type="EMBL" id="ANM46530.1"/>
    </source>
</evidence>
<dbReference type="KEGG" id="vg:29059358"/>